<dbReference type="Proteomes" id="UP000235116">
    <property type="component" value="Chromosome"/>
</dbReference>
<dbReference type="PROSITE" id="PS51635">
    <property type="entry name" value="PNPLA"/>
    <property type="match status" value="1"/>
</dbReference>
<accession>A0A2K9LI67</accession>
<dbReference type="RefSeq" id="WP_101893199.1">
    <property type="nucleotide sequence ID" value="NZ_CP022684.1"/>
</dbReference>
<dbReference type="Pfam" id="PF01734">
    <property type="entry name" value="Patatin"/>
    <property type="match status" value="1"/>
</dbReference>
<evidence type="ECO:0000259" key="5">
    <source>
        <dbReference type="PROSITE" id="PS51635"/>
    </source>
</evidence>
<dbReference type="InterPro" id="IPR002641">
    <property type="entry name" value="PNPLA_dom"/>
</dbReference>
<keyword evidence="3 4" id="KW-0443">Lipid metabolism</keyword>
<comment type="caution">
    <text evidence="4">Lacks conserved residue(s) required for the propagation of feature annotation.</text>
</comment>
<dbReference type="EMBL" id="CP022684">
    <property type="protein sequence ID" value="AUM11861.1"/>
    <property type="molecule type" value="Genomic_DNA"/>
</dbReference>
<evidence type="ECO:0000256" key="2">
    <source>
        <dbReference type="ARBA" id="ARBA00022963"/>
    </source>
</evidence>
<feature type="short sequence motif" description="DGA/G" evidence="4">
    <location>
        <begin position="156"/>
        <end position="158"/>
    </location>
</feature>
<dbReference type="PANTHER" id="PTHR14226">
    <property type="entry name" value="NEUROPATHY TARGET ESTERASE/SWISS CHEESE D.MELANOGASTER"/>
    <property type="match status" value="1"/>
</dbReference>
<proteinExistence type="predicted"/>
<evidence type="ECO:0000313" key="7">
    <source>
        <dbReference type="Proteomes" id="UP000235116"/>
    </source>
</evidence>
<keyword evidence="7" id="KW-1185">Reference proteome</keyword>
<dbReference type="GO" id="GO:0016042">
    <property type="term" value="P:lipid catabolic process"/>
    <property type="evidence" value="ECO:0007669"/>
    <property type="project" value="UniProtKB-UniRule"/>
</dbReference>
<protein>
    <recommendedName>
        <fullName evidence="5">PNPLA domain-containing protein</fullName>
    </recommendedName>
</protein>
<dbReference type="PANTHER" id="PTHR14226:SF76">
    <property type="entry name" value="NTE FAMILY PROTEIN RSSA"/>
    <property type="match status" value="1"/>
</dbReference>
<dbReference type="SUPFAM" id="SSF52151">
    <property type="entry name" value="FabD/lysophospholipase-like"/>
    <property type="match status" value="1"/>
</dbReference>
<sequence>MNSPLKIGVALGSGSARGWSHIGVLKQLMAMGIEPHVVAGTSIGALVGACYAADKLEELESWVVSLGWRDVVSLLDVKFSGGLIEGRKVFQFFEQHMPELTFEQLGKSFGAVATDLESGREIWLQHGRLAEAVRSSISLPGLFTPYRAKNGRYLVDGGLVNPVPVSLCRAMGADLVIAVNLNSEIVGKHLRNSRRLSDEFVEQAHESAPASEDQQEIRKAESDFFKKVSQLFGDNSNRESGESEISPGMMDVVATSLNIMQDRITRSRMAGDPADLVITPRLAQIGLMEFYRAEEAIAEGVKTVRLAEQQLQNLLGDEVQVPNE</sequence>
<dbReference type="Gene3D" id="3.40.1090.10">
    <property type="entry name" value="Cytosolic phospholipase A2 catalytic domain"/>
    <property type="match status" value="2"/>
</dbReference>
<keyword evidence="1 4" id="KW-0378">Hydrolase</keyword>
<feature type="short sequence motif" description="GXSXG" evidence="4">
    <location>
        <begin position="40"/>
        <end position="44"/>
    </location>
</feature>
<keyword evidence="2 4" id="KW-0442">Lipid degradation</keyword>
<evidence type="ECO:0000256" key="3">
    <source>
        <dbReference type="ARBA" id="ARBA00023098"/>
    </source>
</evidence>
<evidence type="ECO:0000256" key="1">
    <source>
        <dbReference type="ARBA" id="ARBA00022801"/>
    </source>
</evidence>
<dbReference type="OrthoDB" id="5290098at2"/>
<dbReference type="InterPro" id="IPR050301">
    <property type="entry name" value="NTE"/>
</dbReference>
<name>A0A2K9LI67_9GAMM</name>
<reference evidence="7" key="1">
    <citation type="submission" date="2017-08" db="EMBL/GenBank/DDBJ databases">
        <title>Direct submision.</title>
        <authorList>
            <person name="Kim S.-J."/>
            <person name="Rhee S.-K."/>
        </authorList>
    </citation>
    <scope>NUCLEOTIDE SEQUENCE [LARGE SCALE GENOMIC DNA]</scope>
    <source>
        <strain evidence="7">GI5</strain>
    </source>
</reference>
<feature type="active site" description="Nucleophile" evidence="4">
    <location>
        <position position="42"/>
    </location>
</feature>
<evidence type="ECO:0000256" key="4">
    <source>
        <dbReference type="PROSITE-ProRule" id="PRU01161"/>
    </source>
</evidence>
<dbReference type="InterPro" id="IPR016035">
    <property type="entry name" value="Acyl_Trfase/lysoPLipase"/>
</dbReference>
<feature type="domain" description="PNPLA" evidence="5">
    <location>
        <begin position="9"/>
        <end position="169"/>
    </location>
</feature>
<dbReference type="AlphaFoldDB" id="A0A2K9LI67"/>
<dbReference type="NCBIfam" id="NF007623">
    <property type="entry name" value="PRK10279.1"/>
    <property type="match status" value="1"/>
</dbReference>
<gene>
    <name evidence="6" type="ORF">Kalk_05225</name>
</gene>
<evidence type="ECO:0000313" key="6">
    <source>
        <dbReference type="EMBL" id="AUM11861.1"/>
    </source>
</evidence>
<dbReference type="GO" id="GO:0016787">
    <property type="term" value="F:hydrolase activity"/>
    <property type="evidence" value="ECO:0007669"/>
    <property type="project" value="UniProtKB-UniRule"/>
</dbReference>
<feature type="active site" description="Proton acceptor" evidence="4">
    <location>
        <position position="156"/>
    </location>
</feature>
<dbReference type="KEGG" id="kak:Kalk_05225"/>
<organism evidence="6 7">
    <name type="scientific">Ketobacter alkanivorans</name>
    <dbReference type="NCBI Taxonomy" id="1917421"/>
    <lineage>
        <taxon>Bacteria</taxon>
        <taxon>Pseudomonadati</taxon>
        <taxon>Pseudomonadota</taxon>
        <taxon>Gammaproteobacteria</taxon>
        <taxon>Pseudomonadales</taxon>
        <taxon>Ketobacteraceae</taxon>
        <taxon>Ketobacter</taxon>
    </lineage>
</organism>